<keyword evidence="1" id="KW-1133">Transmembrane helix</keyword>
<feature type="transmembrane region" description="Helical" evidence="1">
    <location>
        <begin position="121"/>
        <end position="142"/>
    </location>
</feature>
<feature type="transmembrane region" description="Helical" evidence="1">
    <location>
        <begin position="235"/>
        <end position="256"/>
    </location>
</feature>
<keyword evidence="1" id="KW-0472">Membrane</keyword>
<protein>
    <recommendedName>
        <fullName evidence="4">G-protein coupled receptors family 1 profile domain-containing protein</fullName>
    </recommendedName>
</protein>
<dbReference type="AlphaFoldDB" id="A0A5C3LEZ8"/>
<feature type="transmembrane region" description="Helical" evidence="1">
    <location>
        <begin position="12"/>
        <end position="30"/>
    </location>
</feature>
<evidence type="ECO:0000313" key="2">
    <source>
        <dbReference type="EMBL" id="TFK31709.1"/>
    </source>
</evidence>
<reference evidence="2 3" key="1">
    <citation type="journal article" date="2019" name="Nat. Ecol. Evol.">
        <title>Megaphylogeny resolves global patterns of mushroom evolution.</title>
        <authorList>
            <person name="Varga T."/>
            <person name="Krizsan K."/>
            <person name="Foldi C."/>
            <person name="Dima B."/>
            <person name="Sanchez-Garcia M."/>
            <person name="Sanchez-Ramirez S."/>
            <person name="Szollosi G.J."/>
            <person name="Szarkandi J.G."/>
            <person name="Papp V."/>
            <person name="Albert L."/>
            <person name="Andreopoulos W."/>
            <person name="Angelini C."/>
            <person name="Antonin V."/>
            <person name="Barry K.W."/>
            <person name="Bougher N.L."/>
            <person name="Buchanan P."/>
            <person name="Buyck B."/>
            <person name="Bense V."/>
            <person name="Catcheside P."/>
            <person name="Chovatia M."/>
            <person name="Cooper J."/>
            <person name="Damon W."/>
            <person name="Desjardin D."/>
            <person name="Finy P."/>
            <person name="Geml J."/>
            <person name="Haridas S."/>
            <person name="Hughes K."/>
            <person name="Justo A."/>
            <person name="Karasinski D."/>
            <person name="Kautmanova I."/>
            <person name="Kiss B."/>
            <person name="Kocsube S."/>
            <person name="Kotiranta H."/>
            <person name="LaButti K.M."/>
            <person name="Lechner B.E."/>
            <person name="Liimatainen K."/>
            <person name="Lipzen A."/>
            <person name="Lukacs Z."/>
            <person name="Mihaltcheva S."/>
            <person name="Morgado L.N."/>
            <person name="Niskanen T."/>
            <person name="Noordeloos M.E."/>
            <person name="Ohm R.A."/>
            <person name="Ortiz-Santana B."/>
            <person name="Ovrebo C."/>
            <person name="Racz N."/>
            <person name="Riley R."/>
            <person name="Savchenko A."/>
            <person name="Shiryaev A."/>
            <person name="Soop K."/>
            <person name="Spirin V."/>
            <person name="Szebenyi C."/>
            <person name="Tomsovsky M."/>
            <person name="Tulloss R.E."/>
            <person name="Uehling J."/>
            <person name="Grigoriev I.V."/>
            <person name="Vagvolgyi C."/>
            <person name="Papp T."/>
            <person name="Martin F.M."/>
            <person name="Miettinen O."/>
            <person name="Hibbett D.S."/>
            <person name="Nagy L.G."/>
        </authorList>
    </citation>
    <scope>NUCLEOTIDE SEQUENCE [LARGE SCALE GENOMIC DNA]</scope>
    <source>
        <strain evidence="2 3">CBS 166.37</strain>
    </source>
</reference>
<keyword evidence="3" id="KW-1185">Reference proteome</keyword>
<dbReference type="OrthoDB" id="3357408at2759"/>
<name>A0A5C3LEZ8_9AGAR</name>
<evidence type="ECO:0000256" key="1">
    <source>
        <dbReference type="SAM" id="Phobius"/>
    </source>
</evidence>
<organism evidence="2 3">
    <name type="scientific">Crucibulum laeve</name>
    <dbReference type="NCBI Taxonomy" id="68775"/>
    <lineage>
        <taxon>Eukaryota</taxon>
        <taxon>Fungi</taxon>
        <taxon>Dikarya</taxon>
        <taxon>Basidiomycota</taxon>
        <taxon>Agaricomycotina</taxon>
        <taxon>Agaricomycetes</taxon>
        <taxon>Agaricomycetidae</taxon>
        <taxon>Agaricales</taxon>
        <taxon>Agaricineae</taxon>
        <taxon>Nidulariaceae</taxon>
        <taxon>Crucibulum</taxon>
    </lineage>
</organism>
<feature type="transmembrane region" description="Helical" evidence="1">
    <location>
        <begin position="42"/>
        <end position="69"/>
    </location>
</feature>
<dbReference type="Proteomes" id="UP000308652">
    <property type="component" value="Unassembled WGS sequence"/>
</dbReference>
<dbReference type="EMBL" id="ML213716">
    <property type="protein sequence ID" value="TFK31709.1"/>
    <property type="molecule type" value="Genomic_DNA"/>
</dbReference>
<keyword evidence="1" id="KW-0812">Transmembrane</keyword>
<feature type="transmembrane region" description="Helical" evidence="1">
    <location>
        <begin position="162"/>
        <end position="187"/>
    </location>
</feature>
<sequence length="315" mass="34907">MAEVFVESITYGLYVATFGYTVNALLSTGARWKRHNELNYPMIVVTLIMFLNATIALGTVFCIAWRGFITPSEAGGGLASFSDISEWCSVTEACMLLLQTTVGDAMLIYRCWVVYNRSLPVVAFSILIWCGGTVCAVVLVIYQATLRSQALVTAGKMYPFGISFWVLTVTLNIITTVLMVLPIWKVIRQNEQFAYHRSPQSNGLRNVMHIIIESGLLYTVLAFMTFVAYTTNSNSLYIISSAVFAVAGIAFNLIIIRTAKDSRKKETLSTAGTSLPLHIMRPRDITLSRDDKTQGIQVVVSQDVMDDSLRGSIFK</sequence>
<gene>
    <name evidence="2" type="ORF">BDQ12DRAFT_618421</name>
</gene>
<evidence type="ECO:0000313" key="3">
    <source>
        <dbReference type="Proteomes" id="UP000308652"/>
    </source>
</evidence>
<accession>A0A5C3LEZ8</accession>
<evidence type="ECO:0008006" key="4">
    <source>
        <dbReference type="Google" id="ProtNLM"/>
    </source>
</evidence>
<proteinExistence type="predicted"/>
<feature type="transmembrane region" description="Helical" evidence="1">
    <location>
        <begin position="207"/>
        <end position="229"/>
    </location>
</feature>